<dbReference type="InterPro" id="IPR050874">
    <property type="entry name" value="Diverse_PLD-related"/>
</dbReference>
<keyword evidence="5" id="KW-0540">Nuclease</keyword>
<dbReference type="PROSITE" id="PS50035">
    <property type="entry name" value="PLD"/>
    <property type="match status" value="1"/>
</dbReference>
<reference evidence="5" key="1">
    <citation type="submission" date="2025-08" db="UniProtKB">
        <authorList>
            <consortium name="RefSeq"/>
        </authorList>
    </citation>
    <scope>IDENTIFICATION</scope>
    <source>
        <strain evidence="5">15112-1751.03</strain>
        <tissue evidence="5">Whole Adult</tissue>
    </source>
</reference>
<keyword evidence="2" id="KW-0472">Membrane</keyword>
<comment type="similarity">
    <text evidence="1">Belongs to the phospholipase D family.</text>
</comment>
<keyword evidence="4" id="KW-1185">Reference proteome</keyword>
<accession>A0A6P8XK96</accession>
<evidence type="ECO:0000256" key="1">
    <source>
        <dbReference type="ARBA" id="ARBA00008664"/>
    </source>
</evidence>
<dbReference type="InterPro" id="IPR032803">
    <property type="entry name" value="PLDc_3"/>
</dbReference>
<name>A0A6P8XK96_DROAB</name>
<dbReference type="SUPFAM" id="SSF56024">
    <property type="entry name" value="Phospholipase D/nuclease"/>
    <property type="match status" value="2"/>
</dbReference>
<feature type="domain" description="PLD phosphodiesterase" evidence="3">
    <location>
        <begin position="219"/>
        <end position="246"/>
    </location>
</feature>
<evidence type="ECO:0000313" key="4">
    <source>
        <dbReference type="Proteomes" id="UP000515160"/>
    </source>
</evidence>
<dbReference type="Gene3D" id="3.30.870.10">
    <property type="entry name" value="Endonuclease Chain A"/>
    <property type="match status" value="2"/>
</dbReference>
<dbReference type="InterPro" id="IPR001736">
    <property type="entry name" value="PLipase_D/transphosphatidylase"/>
</dbReference>
<evidence type="ECO:0000313" key="5">
    <source>
        <dbReference type="RefSeq" id="XP_034099067.1"/>
    </source>
</evidence>
<dbReference type="Pfam" id="PF13918">
    <property type="entry name" value="PLDc_3"/>
    <property type="match status" value="1"/>
</dbReference>
<feature type="transmembrane region" description="Helical" evidence="2">
    <location>
        <begin position="66"/>
        <end position="85"/>
    </location>
</feature>
<dbReference type="PANTHER" id="PTHR10185">
    <property type="entry name" value="PHOSPHOLIPASE D - RELATED"/>
    <property type="match status" value="1"/>
</dbReference>
<dbReference type="SMART" id="SM00155">
    <property type="entry name" value="PLDc"/>
    <property type="match status" value="2"/>
</dbReference>
<keyword evidence="5" id="KW-0378">Hydrolase</keyword>
<evidence type="ECO:0000256" key="2">
    <source>
        <dbReference type="SAM" id="Phobius"/>
    </source>
</evidence>
<dbReference type="AlphaFoldDB" id="A0A6P8XK96"/>
<dbReference type="PANTHER" id="PTHR10185:SF17">
    <property type="entry name" value="GM01519P-RELATED"/>
    <property type="match status" value="1"/>
</dbReference>
<dbReference type="GO" id="GO:0004527">
    <property type="term" value="F:exonuclease activity"/>
    <property type="evidence" value="ECO:0007669"/>
    <property type="project" value="UniProtKB-KW"/>
</dbReference>
<keyword evidence="2" id="KW-1133">Transmembrane helix</keyword>
<evidence type="ECO:0000259" key="3">
    <source>
        <dbReference type="PROSITE" id="PS50035"/>
    </source>
</evidence>
<dbReference type="RefSeq" id="XP_034099067.1">
    <property type="nucleotide sequence ID" value="XM_034243176.2"/>
</dbReference>
<dbReference type="GeneID" id="117564438"/>
<organism evidence="4 5">
    <name type="scientific">Drosophila albomicans</name>
    <name type="common">Fruit fly</name>
    <dbReference type="NCBI Taxonomy" id="7291"/>
    <lineage>
        <taxon>Eukaryota</taxon>
        <taxon>Metazoa</taxon>
        <taxon>Ecdysozoa</taxon>
        <taxon>Arthropoda</taxon>
        <taxon>Hexapoda</taxon>
        <taxon>Insecta</taxon>
        <taxon>Pterygota</taxon>
        <taxon>Neoptera</taxon>
        <taxon>Endopterygota</taxon>
        <taxon>Diptera</taxon>
        <taxon>Brachycera</taxon>
        <taxon>Muscomorpha</taxon>
        <taxon>Ephydroidea</taxon>
        <taxon>Drosophilidae</taxon>
        <taxon>Drosophila</taxon>
    </lineage>
</organism>
<sequence>MSDRRQRGCIMPDTAVDYQAVPLHSADATEILHANSNATTTNAACCRHPMAAAGNEERALCCGHGYIIPVLILFVLVLIVLLLPWETLNRMPEENTPVELPLPCQLQLVETLPLGLNYTPDSPKFLSTFEAWQLLLNTAKATVDIAAPFWTLRGLDFNDSSTQPGEELFQRLLSNGDAGKPRLRIRIALNKSADSFWHADARIFGNYGAAQVVAIRLPDEGALHSKLWIVDDQHFYLGSANMDWRSLTHVKELGVLAQNCPQLTRDLSKIFKAYWQIGSAKDASIPSQWSWHYHTNYNLRRPMLIRGNRNYTMSAFISSSPPLLTAQGRTPDLDAILHFIESANEFIYIAVMDYYPLIVYSTHVQYWPPIDNALRKAAVERGVAVKLLVSWWKHSDPNEDNYLRSLQELSTSNNHQVDIQIRRFVVPSDEQQLKIPFGRVNHNAYMVTERIAYIGTSNWSGEYFTHTAGVGLVLSDVDFENNTQQTLRSDLFNVFERDWHSPYAVPLKHNLQL</sequence>
<proteinExistence type="inferred from homology"/>
<protein>
    <submittedName>
        <fullName evidence="5">5'-3' exonuclease PLD3</fullName>
    </submittedName>
</protein>
<dbReference type="OrthoDB" id="1923775at2759"/>
<dbReference type="CDD" id="cd09106">
    <property type="entry name" value="PLDc_vPLD3_4_5_like_1"/>
    <property type="match status" value="1"/>
</dbReference>
<keyword evidence="2" id="KW-0812">Transmembrane</keyword>
<dbReference type="CDD" id="cd09107">
    <property type="entry name" value="PLDc_vPLD3_4_5_like_2"/>
    <property type="match status" value="1"/>
</dbReference>
<gene>
    <name evidence="5" type="primary">LOC117564438</name>
</gene>
<dbReference type="Proteomes" id="UP000515160">
    <property type="component" value="Chromosome 2L"/>
</dbReference>
<keyword evidence="5" id="KW-0269">Exonuclease</keyword>